<feature type="compositionally biased region" description="Basic and acidic residues" evidence="6">
    <location>
        <begin position="451"/>
        <end position="466"/>
    </location>
</feature>
<dbReference type="GO" id="GO:0005871">
    <property type="term" value="C:kinesin complex"/>
    <property type="evidence" value="ECO:0007669"/>
    <property type="project" value="TreeGrafter"/>
</dbReference>
<dbReference type="InterPro" id="IPR019821">
    <property type="entry name" value="Kinesin_motor_CS"/>
</dbReference>
<dbReference type="InterPro" id="IPR001752">
    <property type="entry name" value="Kinesin_motor_dom"/>
</dbReference>
<organism evidence="8 9">
    <name type="scientific">Colletotrichum gloeosporioides (strain Cg-14)</name>
    <name type="common">Anthracnose fungus</name>
    <name type="synonym">Glomerella cingulata</name>
    <dbReference type="NCBI Taxonomy" id="1237896"/>
    <lineage>
        <taxon>Eukaryota</taxon>
        <taxon>Fungi</taxon>
        <taxon>Dikarya</taxon>
        <taxon>Ascomycota</taxon>
        <taxon>Pezizomycotina</taxon>
        <taxon>Sordariomycetes</taxon>
        <taxon>Hypocreomycetidae</taxon>
        <taxon>Glomerellales</taxon>
        <taxon>Glomerellaceae</taxon>
        <taxon>Colletotrichum</taxon>
        <taxon>Colletotrichum gloeosporioides species complex</taxon>
    </lineage>
</organism>
<dbReference type="STRING" id="1237896.T0KUG2"/>
<evidence type="ECO:0000313" key="8">
    <source>
        <dbReference type="EMBL" id="EQB56308.1"/>
    </source>
</evidence>
<comment type="similarity">
    <text evidence="3 4">Belongs to the TRAFAC class myosin-kinesin ATPase superfamily. Kinesin family.</text>
</comment>
<evidence type="ECO:0000256" key="3">
    <source>
        <dbReference type="PROSITE-ProRule" id="PRU00283"/>
    </source>
</evidence>
<feature type="region of interest" description="Disordered" evidence="6">
    <location>
        <begin position="442"/>
        <end position="470"/>
    </location>
</feature>
<name>T0KUG2_COLGC</name>
<dbReference type="GO" id="GO:0003777">
    <property type="term" value="F:microtubule motor activity"/>
    <property type="evidence" value="ECO:0007669"/>
    <property type="project" value="InterPro"/>
</dbReference>
<dbReference type="PANTHER" id="PTHR24115:SF0">
    <property type="entry name" value="FI21273P1-RELATED"/>
    <property type="match status" value="1"/>
</dbReference>
<dbReference type="HOGENOM" id="CLU_050084_0_0_1"/>
<keyword evidence="1 3" id="KW-0547">Nucleotide-binding</keyword>
<dbReference type="Pfam" id="PF00225">
    <property type="entry name" value="Kinesin"/>
    <property type="match status" value="2"/>
</dbReference>
<keyword evidence="3 4" id="KW-0505">Motor protein</keyword>
<dbReference type="InterPro" id="IPR027640">
    <property type="entry name" value="Kinesin-like_fam"/>
</dbReference>
<evidence type="ECO:0000256" key="5">
    <source>
        <dbReference type="SAM" id="Coils"/>
    </source>
</evidence>
<evidence type="ECO:0000256" key="2">
    <source>
        <dbReference type="ARBA" id="ARBA00022840"/>
    </source>
</evidence>
<dbReference type="Gene3D" id="3.40.850.10">
    <property type="entry name" value="Kinesin motor domain"/>
    <property type="match status" value="1"/>
</dbReference>
<protein>
    <recommendedName>
        <fullName evidence="4">Kinesin-like protein</fullName>
    </recommendedName>
</protein>
<dbReference type="PROSITE" id="PS00411">
    <property type="entry name" value="KINESIN_MOTOR_1"/>
    <property type="match status" value="1"/>
</dbReference>
<evidence type="ECO:0000256" key="1">
    <source>
        <dbReference type="ARBA" id="ARBA00022741"/>
    </source>
</evidence>
<dbReference type="SUPFAM" id="SSF52540">
    <property type="entry name" value="P-loop containing nucleoside triphosphate hydrolases"/>
    <property type="match status" value="1"/>
</dbReference>
<dbReference type="InterPro" id="IPR036961">
    <property type="entry name" value="Kinesin_motor_dom_sf"/>
</dbReference>
<dbReference type="EMBL" id="AMYD01000756">
    <property type="protein sequence ID" value="EQB56308.1"/>
    <property type="molecule type" value="Genomic_DNA"/>
</dbReference>
<evidence type="ECO:0000313" key="9">
    <source>
        <dbReference type="Proteomes" id="UP000015530"/>
    </source>
</evidence>
<dbReference type="PANTHER" id="PTHR24115">
    <property type="entry name" value="KINESIN-RELATED"/>
    <property type="match status" value="1"/>
</dbReference>
<dbReference type="AlphaFoldDB" id="T0KUG2"/>
<feature type="domain" description="Kinesin motor" evidence="7">
    <location>
        <begin position="9"/>
        <end position="500"/>
    </location>
</feature>
<dbReference type="OrthoDB" id="3176171at2759"/>
<keyword evidence="4" id="KW-0493">Microtubule</keyword>
<dbReference type="GO" id="GO:0005524">
    <property type="term" value="F:ATP binding"/>
    <property type="evidence" value="ECO:0007669"/>
    <property type="project" value="UniProtKB-UniRule"/>
</dbReference>
<dbReference type="Proteomes" id="UP000015530">
    <property type="component" value="Unassembled WGS sequence"/>
</dbReference>
<dbReference type="GO" id="GO:0016887">
    <property type="term" value="F:ATP hydrolysis activity"/>
    <property type="evidence" value="ECO:0007669"/>
    <property type="project" value="TreeGrafter"/>
</dbReference>
<dbReference type="GO" id="GO:0005874">
    <property type="term" value="C:microtubule"/>
    <property type="evidence" value="ECO:0007669"/>
    <property type="project" value="UniProtKB-KW"/>
</dbReference>
<keyword evidence="2 3" id="KW-0067">ATP-binding</keyword>
<feature type="coiled-coil region" evidence="5">
    <location>
        <begin position="331"/>
        <end position="358"/>
    </location>
</feature>
<reference evidence="9" key="1">
    <citation type="journal article" date="2013" name="Mol. Plant Microbe Interact.">
        <title>Global aspects of pacC regulation of pathogenicity genes in Colletotrichum gloeosporioides as revealed by transcriptome analysis.</title>
        <authorList>
            <person name="Alkan N."/>
            <person name="Meng X."/>
            <person name="Friedlander G."/>
            <person name="Reuveni E."/>
            <person name="Sukno S."/>
            <person name="Sherman A."/>
            <person name="Thon M."/>
            <person name="Fluhr R."/>
            <person name="Prusky D."/>
        </authorList>
    </citation>
    <scope>NUCLEOTIDE SEQUENCE [LARGE SCALE GENOMIC DNA]</scope>
    <source>
        <strain evidence="9">Cg-14</strain>
    </source>
</reference>
<evidence type="ECO:0000256" key="6">
    <source>
        <dbReference type="SAM" id="MobiDB-lite"/>
    </source>
</evidence>
<dbReference type="PRINTS" id="PR00380">
    <property type="entry name" value="KINESINHEAVY"/>
</dbReference>
<sequence>MSNKSPKSRMTVHARWRPLSDTELQDGATNAPLFAQKFRKLSASSAADNCEKGLLSIKVARSDGHHTTRESSSWTSPASFTNIFDPTENNERVFEAVVAPALLNILSGQNFSVFAYGHSGSGKTHTIIGDNSQIDTGPGICLAAAKHLFDSLGCLNGPFGAESDDPGRQQQQLGIGLSVFELRRNTAIDLLSRPNPTECHIRQGPDGKTHIRGQTEILEDGKVRVKPLTQKPCWDFVTLQNLLRESLSYRSVGSSSVHDQSSRTHAIIELEVITHELITGREALWDRQSELVPVGKKATDIAIEEQSKGVTRTDDGKWVPNPEYVVNQHRIDEANAEKEKFEARITEAERHIEDVLQSGRDQVSPSLGAKLVFVDLAGAEYHVEAGGAKAQGAIKQTPQERQEGRQINTDLLALKEVIRAWSKNQPRVPYRSSPLTMVLREHFLGDSTGGSDDKSRSRSRSGKHEGAGSCSAMVVTVSPAASQYLATLNTLKYGSLVGAASV</sequence>
<dbReference type="PROSITE" id="PS50067">
    <property type="entry name" value="KINESIN_MOTOR_2"/>
    <property type="match status" value="1"/>
</dbReference>
<evidence type="ECO:0000259" key="7">
    <source>
        <dbReference type="PROSITE" id="PS50067"/>
    </source>
</evidence>
<accession>T0KUG2</accession>
<dbReference type="GO" id="GO:0005819">
    <property type="term" value="C:spindle"/>
    <property type="evidence" value="ECO:0007669"/>
    <property type="project" value="TreeGrafter"/>
</dbReference>
<feature type="binding site" evidence="3">
    <location>
        <begin position="117"/>
        <end position="124"/>
    </location>
    <ligand>
        <name>ATP</name>
        <dbReference type="ChEBI" id="CHEBI:30616"/>
    </ligand>
</feature>
<dbReference type="SMART" id="SM00129">
    <property type="entry name" value="KISc"/>
    <property type="match status" value="1"/>
</dbReference>
<gene>
    <name evidence="8" type="ORF">CGLO_03686</name>
</gene>
<dbReference type="OMA" id="CKCHIRE"/>
<keyword evidence="5" id="KW-0175">Coiled coil</keyword>
<proteinExistence type="inferred from homology"/>
<dbReference type="GO" id="GO:0007018">
    <property type="term" value="P:microtubule-based movement"/>
    <property type="evidence" value="ECO:0007669"/>
    <property type="project" value="InterPro"/>
</dbReference>
<dbReference type="GO" id="GO:0008017">
    <property type="term" value="F:microtubule binding"/>
    <property type="evidence" value="ECO:0007669"/>
    <property type="project" value="InterPro"/>
</dbReference>
<evidence type="ECO:0000256" key="4">
    <source>
        <dbReference type="RuleBase" id="RU000394"/>
    </source>
</evidence>
<comment type="caution">
    <text evidence="8">The sequence shown here is derived from an EMBL/GenBank/DDBJ whole genome shotgun (WGS) entry which is preliminary data.</text>
</comment>
<dbReference type="InterPro" id="IPR027417">
    <property type="entry name" value="P-loop_NTPase"/>
</dbReference>